<dbReference type="Proteomes" id="UP001491310">
    <property type="component" value="Unassembled WGS sequence"/>
</dbReference>
<evidence type="ECO:0000313" key="3">
    <source>
        <dbReference type="Proteomes" id="UP001491310"/>
    </source>
</evidence>
<dbReference type="Gene3D" id="3.40.47.10">
    <property type="match status" value="1"/>
</dbReference>
<sequence length="128" mass="14418">MLDFHCFDHPESWLWSFSQAIEHLRAAGAWEQTIREREEIQKEATLGVGLVYTYPPGIRRRPPDTSLGGCLDETMPILSQCAGKAMEAAGISPHEVHFVLTACTISNPWPSMADLIMHDFDMRSDCQN</sequence>
<keyword evidence="3" id="KW-1185">Reference proteome</keyword>
<dbReference type="InterPro" id="IPR016039">
    <property type="entry name" value="Thiolase-like"/>
</dbReference>
<dbReference type="EMBL" id="JALJOT010000004">
    <property type="protein sequence ID" value="KAK9916116.1"/>
    <property type="molecule type" value="Genomic_DNA"/>
</dbReference>
<gene>
    <name evidence="2" type="ORF">WJX75_008838</name>
</gene>
<reference evidence="2 3" key="1">
    <citation type="journal article" date="2024" name="Nat. Commun.">
        <title>Phylogenomics reveals the evolutionary origins of lichenization in chlorophyte algae.</title>
        <authorList>
            <person name="Puginier C."/>
            <person name="Libourel C."/>
            <person name="Otte J."/>
            <person name="Skaloud P."/>
            <person name="Haon M."/>
            <person name="Grisel S."/>
            <person name="Petersen M."/>
            <person name="Berrin J.G."/>
            <person name="Delaux P.M."/>
            <person name="Dal Grande F."/>
            <person name="Keller J."/>
        </authorList>
    </citation>
    <scope>NUCLEOTIDE SEQUENCE [LARGE SCALE GENOMIC DNA]</scope>
    <source>
        <strain evidence="2 3">SAG 216-7</strain>
    </source>
</reference>
<dbReference type="SUPFAM" id="SSF53901">
    <property type="entry name" value="Thiolase-like"/>
    <property type="match status" value="1"/>
</dbReference>
<feature type="domain" description="FAE" evidence="1">
    <location>
        <begin position="1"/>
        <end position="127"/>
    </location>
</feature>
<accession>A0ABR2YWU5</accession>
<organism evidence="2 3">
    <name type="scientific">Coccomyxa subellipsoidea</name>
    <dbReference type="NCBI Taxonomy" id="248742"/>
    <lineage>
        <taxon>Eukaryota</taxon>
        <taxon>Viridiplantae</taxon>
        <taxon>Chlorophyta</taxon>
        <taxon>core chlorophytes</taxon>
        <taxon>Trebouxiophyceae</taxon>
        <taxon>Trebouxiophyceae incertae sedis</taxon>
        <taxon>Coccomyxaceae</taxon>
        <taxon>Coccomyxa</taxon>
    </lineage>
</organism>
<comment type="caution">
    <text evidence="2">The sequence shown here is derived from an EMBL/GenBank/DDBJ whole genome shotgun (WGS) entry which is preliminary data.</text>
</comment>
<proteinExistence type="predicted"/>
<dbReference type="Pfam" id="PF08392">
    <property type="entry name" value="FAE1_CUT1_RppA"/>
    <property type="match status" value="1"/>
</dbReference>
<name>A0ABR2YWU5_9CHLO</name>
<evidence type="ECO:0000259" key="1">
    <source>
        <dbReference type="Pfam" id="PF08392"/>
    </source>
</evidence>
<evidence type="ECO:0000313" key="2">
    <source>
        <dbReference type="EMBL" id="KAK9916116.1"/>
    </source>
</evidence>
<dbReference type="InterPro" id="IPR013601">
    <property type="entry name" value="FAE1_typ3_polyketide_synth"/>
</dbReference>
<protein>
    <recommendedName>
        <fullName evidence="1">FAE domain-containing protein</fullName>
    </recommendedName>
</protein>